<dbReference type="GO" id="GO:0043565">
    <property type="term" value="F:sequence-specific DNA binding"/>
    <property type="evidence" value="ECO:0007669"/>
    <property type="project" value="InterPro"/>
</dbReference>
<gene>
    <name evidence="6" type="ORF">J3U87_23285</name>
</gene>
<dbReference type="PROSITE" id="PS01124">
    <property type="entry name" value="HTH_ARAC_FAMILY_2"/>
    <property type="match status" value="1"/>
</dbReference>
<feature type="transmembrane region" description="Helical" evidence="4">
    <location>
        <begin position="214"/>
        <end position="232"/>
    </location>
</feature>
<sequence length="381" mass="43191">MGVISLICALAAGHGLFLAVTMEVKTRFRMVSVHFFAMLLAALAFKMLHDLVVFSGLIDRMPHFLYTGSLFTFFFGPLVYFLVVSLTDKAFKPRWIHLLHFAPFLVFNLWRLPRYAQSGAEKLAVLRAYEAAVAHGATTSASWPDIMQHLVSWYLHPALYFGAALGLTRRWYAQRPKKAERPWFPLLVGGFLGILAIDLVQYCISQWIFDIRVFYFPISGLFKTLLVFVLAFKTIGDIAWPDFASRKSSVEPELSDAQIQDILARLERTMREKAPHRIPDLTVAHLAETVGVSERVLSRVLNQAKGVNFYEYVGGWRVEEAKSMLLDSGNDHLTIDAIAREAGFGSKTVFYRTFKRACRMTPTDFRKSHLEERASTESHGG</sequence>
<evidence type="ECO:0000259" key="5">
    <source>
        <dbReference type="PROSITE" id="PS01124"/>
    </source>
</evidence>
<dbReference type="Proteomes" id="UP000663929">
    <property type="component" value="Chromosome"/>
</dbReference>
<feature type="domain" description="HTH araC/xylS-type" evidence="5">
    <location>
        <begin position="260"/>
        <end position="368"/>
    </location>
</feature>
<protein>
    <submittedName>
        <fullName evidence="6">Helix-turn-helix transcriptional regulator</fullName>
    </submittedName>
</protein>
<dbReference type="InterPro" id="IPR018062">
    <property type="entry name" value="HTH_AraC-typ_CS"/>
</dbReference>
<evidence type="ECO:0000313" key="6">
    <source>
        <dbReference type="EMBL" id="QTD48514.1"/>
    </source>
</evidence>
<dbReference type="Pfam" id="PF12833">
    <property type="entry name" value="HTH_18"/>
    <property type="match status" value="1"/>
</dbReference>
<dbReference type="AlphaFoldDB" id="A0A8A4TH35"/>
<evidence type="ECO:0000256" key="4">
    <source>
        <dbReference type="SAM" id="Phobius"/>
    </source>
</evidence>
<dbReference type="GO" id="GO:0003700">
    <property type="term" value="F:DNA-binding transcription factor activity"/>
    <property type="evidence" value="ECO:0007669"/>
    <property type="project" value="InterPro"/>
</dbReference>
<feature type="transmembrane region" description="Helical" evidence="4">
    <location>
        <begin position="184"/>
        <end position="208"/>
    </location>
</feature>
<reference evidence="6" key="1">
    <citation type="submission" date="2021-03" db="EMBL/GenBank/DDBJ databases">
        <title>Acanthopleuribacteraceae sp. M133.</title>
        <authorList>
            <person name="Wang G."/>
        </authorList>
    </citation>
    <scope>NUCLEOTIDE SEQUENCE</scope>
    <source>
        <strain evidence="6">M133</strain>
    </source>
</reference>
<keyword evidence="1" id="KW-0805">Transcription regulation</keyword>
<evidence type="ECO:0000256" key="3">
    <source>
        <dbReference type="ARBA" id="ARBA00023163"/>
    </source>
</evidence>
<keyword evidence="3" id="KW-0804">Transcription</keyword>
<keyword evidence="7" id="KW-1185">Reference proteome</keyword>
<keyword evidence="2" id="KW-0238">DNA-binding</keyword>
<evidence type="ECO:0000256" key="1">
    <source>
        <dbReference type="ARBA" id="ARBA00023015"/>
    </source>
</evidence>
<dbReference type="PANTHER" id="PTHR43280:SF2">
    <property type="entry name" value="HTH-TYPE TRANSCRIPTIONAL REGULATOR EXSA"/>
    <property type="match status" value="1"/>
</dbReference>
<dbReference type="SUPFAM" id="SSF46689">
    <property type="entry name" value="Homeodomain-like"/>
    <property type="match status" value="1"/>
</dbReference>
<accession>A0A8A4TH35</accession>
<feature type="transmembrane region" description="Helical" evidence="4">
    <location>
        <begin position="64"/>
        <end position="83"/>
    </location>
</feature>
<organism evidence="6 7">
    <name type="scientific">Sulfidibacter corallicola</name>
    <dbReference type="NCBI Taxonomy" id="2818388"/>
    <lineage>
        <taxon>Bacteria</taxon>
        <taxon>Pseudomonadati</taxon>
        <taxon>Acidobacteriota</taxon>
        <taxon>Holophagae</taxon>
        <taxon>Acanthopleuribacterales</taxon>
        <taxon>Acanthopleuribacteraceae</taxon>
        <taxon>Sulfidibacter</taxon>
    </lineage>
</organism>
<keyword evidence="4" id="KW-0812">Transmembrane</keyword>
<dbReference type="RefSeq" id="WP_237378172.1">
    <property type="nucleotide sequence ID" value="NZ_CP071793.1"/>
</dbReference>
<name>A0A8A4TH35_SULCO</name>
<feature type="transmembrane region" description="Helical" evidence="4">
    <location>
        <begin position="35"/>
        <end position="57"/>
    </location>
</feature>
<feature type="transmembrane region" description="Helical" evidence="4">
    <location>
        <begin position="153"/>
        <end position="172"/>
    </location>
</feature>
<evidence type="ECO:0000313" key="7">
    <source>
        <dbReference type="Proteomes" id="UP000663929"/>
    </source>
</evidence>
<dbReference type="SMART" id="SM00342">
    <property type="entry name" value="HTH_ARAC"/>
    <property type="match status" value="1"/>
</dbReference>
<keyword evidence="4" id="KW-1133">Transmembrane helix</keyword>
<evidence type="ECO:0000256" key="2">
    <source>
        <dbReference type="ARBA" id="ARBA00023125"/>
    </source>
</evidence>
<dbReference type="PROSITE" id="PS00041">
    <property type="entry name" value="HTH_ARAC_FAMILY_1"/>
    <property type="match status" value="1"/>
</dbReference>
<dbReference type="Gene3D" id="1.10.10.60">
    <property type="entry name" value="Homeodomain-like"/>
    <property type="match status" value="1"/>
</dbReference>
<keyword evidence="4" id="KW-0472">Membrane</keyword>
<proteinExistence type="predicted"/>
<dbReference type="KEGG" id="scor:J3U87_23285"/>
<dbReference type="PANTHER" id="PTHR43280">
    <property type="entry name" value="ARAC-FAMILY TRANSCRIPTIONAL REGULATOR"/>
    <property type="match status" value="1"/>
</dbReference>
<dbReference type="InterPro" id="IPR009057">
    <property type="entry name" value="Homeodomain-like_sf"/>
</dbReference>
<dbReference type="InterPro" id="IPR018060">
    <property type="entry name" value="HTH_AraC"/>
</dbReference>
<dbReference type="EMBL" id="CP071793">
    <property type="protein sequence ID" value="QTD48514.1"/>
    <property type="molecule type" value="Genomic_DNA"/>
</dbReference>